<dbReference type="Pfam" id="PF13517">
    <property type="entry name" value="FG-GAP_3"/>
    <property type="match status" value="3"/>
</dbReference>
<evidence type="ECO:0000256" key="4">
    <source>
        <dbReference type="SAM" id="MobiDB-lite"/>
    </source>
</evidence>
<feature type="region of interest" description="Disordered" evidence="4">
    <location>
        <begin position="244"/>
        <end position="280"/>
    </location>
</feature>
<dbReference type="RefSeq" id="WP_284220599.1">
    <property type="nucleotide sequence ID" value="NZ_BSOY01000005.1"/>
</dbReference>
<evidence type="ECO:0000256" key="1">
    <source>
        <dbReference type="ARBA" id="ARBA00004613"/>
    </source>
</evidence>
<dbReference type="SMART" id="SM00736">
    <property type="entry name" value="CADG"/>
    <property type="match status" value="1"/>
</dbReference>
<dbReference type="Pfam" id="PF17963">
    <property type="entry name" value="Big_9"/>
    <property type="match status" value="6"/>
</dbReference>
<dbReference type="PROSITE" id="PS50268">
    <property type="entry name" value="CADHERIN_2"/>
    <property type="match status" value="2"/>
</dbReference>
<dbReference type="EMBL" id="BSOY01000005">
    <property type="protein sequence ID" value="GLS00405.1"/>
    <property type="molecule type" value="Genomic_DNA"/>
</dbReference>
<evidence type="ECO:0000259" key="5">
    <source>
        <dbReference type="PROSITE" id="PS50268"/>
    </source>
</evidence>
<dbReference type="Gene3D" id="2.60.40.10">
    <property type="entry name" value="Immunoglobulins"/>
    <property type="match status" value="1"/>
</dbReference>
<dbReference type="Gene3D" id="2.60.120.380">
    <property type="match status" value="1"/>
</dbReference>
<dbReference type="PRINTS" id="PR00313">
    <property type="entry name" value="CABNDNGRPT"/>
</dbReference>
<feature type="region of interest" description="Disordered" evidence="4">
    <location>
        <begin position="2612"/>
        <end position="2642"/>
    </location>
</feature>
<dbReference type="InterPro" id="IPR001343">
    <property type="entry name" value="Hemolysn_Ca-bd"/>
</dbReference>
<dbReference type="InterPro" id="IPR013517">
    <property type="entry name" value="FG-GAP"/>
</dbReference>
<feature type="region of interest" description="Disordered" evidence="4">
    <location>
        <begin position="1"/>
        <end position="185"/>
    </location>
</feature>
<dbReference type="Pfam" id="PF05345">
    <property type="entry name" value="He_PIG"/>
    <property type="match status" value="1"/>
</dbReference>
<keyword evidence="2" id="KW-0964">Secreted</keyword>
<dbReference type="NCBIfam" id="NF012211">
    <property type="entry name" value="tand_rpt_95"/>
    <property type="match status" value="6"/>
</dbReference>
<dbReference type="SUPFAM" id="SSF49313">
    <property type="entry name" value="Cadherin-like"/>
    <property type="match status" value="1"/>
</dbReference>
<dbReference type="Pfam" id="PF17803">
    <property type="entry name" value="Cadherin_4"/>
    <property type="match status" value="1"/>
</dbReference>
<dbReference type="InterPro" id="IPR011049">
    <property type="entry name" value="Serralysin-like_metalloprot_C"/>
</dbReference>
<dbReference type="InterPro" id="IPR015919">
    <property type="entry name" value="Cadherin-like_sf"/>
</dbReference>
<dbReference type="InterPro" id="IPR006644">
    <property type="entry name" value="Cadg"/>
</dbReference>
<gene>
    <name evidence="6" type="ORF">GCM10007859_04110</name>
</gene>
<comment type="caution">
    <text evidence="6">The sequence shown here is derived from an EMBL/GenBank/DDBJ whole genome shotgun (WGS) entry which is preliminary data.</text>
</comment>
<evidence type="ECO:0000256" key="2">
    <source>
        <dbReference type="ARBA" id="ARBA00022525"/>
    </source>
</evidence>
<feature type="domain" description="Cadherin" evidence="5">
    <location>
        <begin position="1188"/>
        <end position="1280"/>
    </location>
</feature>
<dbReference type="InterPro" id="IPR041690">
    <property type="entry name" value="Cadherin_5"/>
</dbReference>
<protein>
    <recommendedName>
        <fullName evidence="5">Cadherin domain-containing protein</fullName>
    </recommendedName>
</protein>
<reference evidence="7" key="1">
    <citation type="journal article" date="2019" name="Int. J. Syst. Evol. Microbiol.">
        <title>The Global Catalogue of Microorganisms (GCM) 10K type strain sequencing project: providing services to taxonomists for standard genome sequencing and annotation.</title>
        <authorList>
            <consortium name="The Broad Institute Genomics Platform"/>
            <consortium name="The Broad Institute Genome Sequencing Center for Infectious Disease"/>
            <person name="Wu L."/>
            <person name="Ma J."/>
        </authorList>
    </citation>
    <scope>NUCLEOTIDE SEQUENCE [LARGE SCALE GENOMIC DNA]</scope>
    <source>
        <strain evidence="7">NBRC 110107</strain>
    </source>
</reference>
<keyword evidence="3" id="KW-0732">Signal</keyword>
<dbReference type="Proteomes" id="UP001156921">
    <property type="component" value="Unassembled WGS sequence"/>
</dbReference>
<dbReference type="SUPFAM" id="SSF69318">
    <property type="entry name" value="Integrin alpha N-terminal domain"/>
    <property type="match status" value="1"/>
</dbReference>
<dbReference type="Pfam" id="PF00353">
    <property type="entry name" value="HemolysinCabind"/>
    <property type="match status" value="3"/>
</dbReference>
<evidence type="ECO:0000256" key="3">
    <source>
        <dbReference type="ARBA" id="ARBA00022729"/>
    </source>
</evidence>
<evidence type="ECO:0000313" key="6">
    <source>
        <dbReference type="EMBL" id="GLS00405.1"/>
    </source>
</evidence>
<feature type="compositionally biased region" description="Acidic residues" evidence="4">
    <location>
        <begin position="104"/>
        <end position="117"/>
    </location>
</feature>
<sequence>MSNSGSKTTIGTSRNDQLRGGSGADIINGMGGDDRIDAGSGNDVLDGGAGNDRVNGDAGDDTVLGGAGNDELNGGTGADFVDGGTGDDEVDGGSGNDTVLGGDGNDEVDGGEGDDVVDGGAGNDEVDGGEGHDTVDGGAGNDEVDGGSGNDRVTGGAGHDQVDGGSGNDVVNGGSGNDRVDAGSGNDTAVYVMGENVGARDIYDGGSGTDTLQLVLTRAEWMNPTVQAEIARYLAFLARFSGRDDDDDDRNDRDHHNDRDDRNGRDDDNGRGCDDDDDDHDNGNGHNGSFTFSFGLTVSDFENLSVIVDGVVLDPRDNAVTLVNDVMSAGEETASVAVNVLANDSVPDLIASLTNTQPAHGSVTLTRTSGAPAGADTASFIYTPSATYWQYLAAGEAATDTFTYTVTDSDGDTRTATVTVTITGTNDAPTITSAVSSGAVVENGAVVASGAIGFADVDVRDAHTATSTAAATGYLGTFTTTVTDNGAGDGAGSVTWTFSVDDAAIQYLAAGETVTQSYTVTVDDGQGGTVSQPVTVTITGTNDVPTITAATASGAVFEDGVVAASGQIAFADADLRDGHTVSSTADGPGYLGTFTAGMTDDGAGDGAGSVVWNFSVDNAATQYLAAGETVTQNYTVSVADGQGGTVSQTVTVTITGANDAPVITTADTQGGVSEAEPVTGVQSATTPVISDIETNDAFATAQVINRADLRIAPNTNLADPTDPSVRIEGAISTSADQDVFRIDLQPGETLTLDIDFAGIIPGVGGLDSFVFLYDASGNRVNFNDDSSTSLGGGGSTSTMDSFLQFVATLGGTYYIVVKDFDLQGQSSAGAYALNVSVDSQNLQLTDTGAMTFADVDLRDGHTVSVAAQGSDYLGGLTAVVSDASTNDGAGAVQWTFSVANAAVQFLAAGETRTQSYVVTVNDGQGGTASETVTVTITGENDRPTISTAFSSGQVVENATLAASGVIAFDDVDLIDAHSVSSVADGAGYVGSFSASISDPATGAGAGEVTWTFNASDAELQYLAAGQSLLQRYIVTVDDGNGGTTQQLVNITVVGTNDAPTITSAVSTGAVTEDGLTSAGGVIAFADVDLRDGHAVAATADNTGYLGTFTANVTDDGAGDGAGSVSWNFDVDNSAIQYLSAGQTLTQTYTVTVSDGQGGSVSQPVTITITGTNDAPVVQNVAAAATEDGAPVTAAFSADDVDGDDDAGSLTYVVTSTPSEGSVVNNGDGTFSFNPGDDFQNLAAGETRDITFGYEAIDSHGAATPGSVTITITGVNDAPVTNDVSIGGSAVGAGFPLVFGGYYNYYYYSDENNGQVIFSLVDTNNDGIPDAPGSSAELPHGSQSYYSDVNYGLAVGDIDGDGDVDVVTANNEGVVSFTNVGDTDGDGVANFTRTVVASGFNGYDVALADLDGDGRLDVVTSSYNGLVQLMNTGDANGDGLINDFNQTSLYTSGQQYSYGLTTADMNGDGRMDVLVASYYGISELFLNQGDTDGDGQINYLVQAFTENYYNYSDMGVDTGDLDGDGDQDFVLSRWNGQNEVVYINDGDTDGDGDIEFRTFELQTGGSTMESELVDIDGDGDLDVVTSDADYGNVRIAYNNGDTDGDGLVDFTVQSSLGGYNNYSYGLAVGDVDGDGDMDIVIPSLNNGYASYLQNQGDTDGDGQLNFTSVQMTGVDMSWDAEFTPQGGGGGGSGAYEDGPTVTGSFDGDDIDSDDDSVSLTYTITSAPSEGSVVNNGDGTFGFSPGSDFQDLGQGETRTVTFTYTATDAHGVVSTPSTVTVRVAGTNDAPVATLDTATSAEETAVTINVLANDSDVDGDTLVVSHVNGVNIAVNGTVGLGDGASVRLNADGTLTYFPAINATGLRSFAYTVTDGLGAATTATVEVSLTQVNDGPVANTDYVTTNEDTAVTFDVRANDTDIDSAARTVTHINGSAIAAGGSVTLGDGGLVGMNTDGTLTYTPAPNANGARSFTYTISDGDGGSASSTVNLTVNPVNDAPVANADSVTVNEDASVNFDVRANDTDIDGGSRTVTHINGSAINTGGQVILSDGGRVVLNSNGTLTYTPAANANGARTFDYTISDGQGGSATSSVNVTVNPVNDRPVAVNDVASATEAGGVQNGTAGQSATGNVLSNDLDIDDSVLVVSAERRGAEGGSGVSGTVGSPFSGAYGTLTLNADGSYSYAVNETNAAVQALNTGGTLTDTFTYTTRDAAGLTDTAQLTITINGANDAPVAQNVTLQANQLGNGGFDATPNFAGWTVSTATSGLAYPGTSTAEINRTGSVIAGDSAVAVLQFTGNVPNGYGTAQGPSITSTAFAGQAGDTVRFVYQLSSGGDHAIGTGYIRDAVTGAIVQTIFNYQTPFTGSTGVVTRDVVLASSGNYTIDFRVGSYDASGGLYVGARLDLGFAGILRNGVGEDESFTFAASNFTAGATDPDGGTLSVVSVGTSANGAIITLNADGSVLYNPAGHLDFLTAGQQLVDTFQYTLSDGRGGFSTATASITVIGKDDAPVVSNAAQDQSAESADLFSYTLAADTFTDPDSVLTLTATLADGSALPSWLVFDAATRTFSGTPQDAQIGHLEIKVTATGGAQSTFDVFSLDVTAAVAQAGLALPQFKDKGDGGAVTSPPAEDPSVLPTSDEKDGSLDPSVLPGAGDTQLTVGDVDPEVLPTLEDDAFVMPAPGMDDGRVVQPGLIDDELVWAGARPSEAALLFSDDPLVVQGPHGPHVLLPDDFIDGHPAYDPWN</sequence>
<dbReference type="SUPFAM" id="SSF51120">
    <property type="entry name" value="beta-Roll"/>
    <property type="match status" value="1"/>
</dbReference>
<dbReference type="InterPro" id="IPR002126">
    <property type="entry name" value="Cadherin-like_dom"/>
</dbReference>
<dbReference type="InterPro" id="IPR028994">
    <property type="entry name" value="Integrin_alpha_N"/>
</dbReference>
<feature type="domain" description="Cadherin" evidence="5">
    <location>
        <begin position="1697"/>
        <end position="1790"/>
    </location>
</feature>
<dbReference type="Pfam" id="PF17892">
    <property type="entry name" value="Cadherin_5"/>
    <property type="match status" value="1"/>
</dbReference>
<comment type="subcellular location">
    <subcellularLocation>
        <location evidence="1">Secreted</location>
    </subcellularLocation>
</comment>
<feature type="compositionally biased region" description="Polar residues" evidence="4">
    <location>
        <begin position="1"/>
        <end position="15"/>
    </location>
</feature>
<organism evidence="6 7">
    <name type="scientific">Brevundimonas denitrificans</name>
    <dbReference type="NCBI Taxonomy" id="1443434"/>
    <lineage>
        <taxon>Bacteria</taxon>
        <taxon>Pseudomonadati</taxon>
        <taxon>Pseudomonadota</taxon>
        <taxon>Alphaproteobacteria</taxon>
        <taxon>Caulobacterales</taxon>
        <taxon>Caulobacteraceae</taxon>
        <taxon>Brevundimonas</taxon>
    </lineage>
</organism>
<keyword evidence="7" id="KW-1185">Reference proteome</keyword>
<dbReference type="Gene3D" id="2.60.40.2810">
    <property type="match status" value="1"/>
</dbReference>
<dbReference type="PANTHER" id="PTHR38340">
    <property type="entry name" value="S-LAYER PROTEIN"/>
    <property type="match status" value="1"/>
</dbReference>
<dbReference type="Gene3D" id="2.60.40.3440">
    <property type="match status" value="4"/>
</dbReference>
<dbReference type="InterPro" id="IPR040853">
    <property type="entry name" value="RapA2_cadherin-like"/>
</dbReference>
<feature type="compositionally biased region" description="Basic and acidic residues" evidence="4">
    <location>
        <begin position="250"/>
        <end position="273"/>
    </location>
</feature>
<evidence type="ECO:0000313" key="7">
    <source>
        <dbReference type="Proteomes" id="UP001156921"/>
    </source>
</evidence>
<name>A0ABQ6BEG5_9CAUL</name>
<dbReference type="InterPro" id="IPR050557">
    <property type="entry name" value="RTX_toxin/Mannuronan_C5-epim"/>
</dbReference>
<accession>A0ABQ6BEG5</accession>
<dbReference type="InterPro" id="IPR013783">
    <property type="entry name" value="Ig-like_fold"/>
</dbReference>
<dbReference type="Gene3D" id="2.150.10.10">
    <property type="entry name" value="Serralysin-like metalloprotease, C-terminal"/>
    <property type="match status" value="3"/>
</dbReference>
<proteinExistence type="predicted"/>
<dbReference type="InterPro" id="IPR010221">
    <property type="entry name" value="VCBS_dom"/>
</dbReference>
<dbReference type="NCBIfam" id="TIGR01965">
    <property type="entry name" value="VCBS_repeat"/>
    <property type="match status" value="10"/>
</dbReference>
<dbReference type="PANTHER" id="PTHR38340:SF1">
    <property type="entry name" value="S-LAYER PROTEIN"/>
    <property type="match status" value="1"/>
</dbReference>